<dbReference type="RefSeq" id="WP_123242400.1">
    <property type="nucleotide sequence ID" value="NZ_RJLN01000060.1"/>
</dbReference>
<dbReference type="Pfam" id="PF21946">
    <property type="entry name" value="LppM"/>
    <property type="match status" value="1"/>
</dbReference>
<evidence type="ECO:0000259" key="3">
    <source>
        <dbReference type="Pfam" id="PF21946"/>
    </source>
</evidence>
<feature type="region of interest" description="Disordered" evidence="1">
    <location>
        <begin position="212"/>
        <end position="252"/>
    </location>
</feature>
<comment type="caution">
    <text evidence="4">The sequence shown here is derived from an EMBL/GenBank/DDBJ whole genome shotgun (WGS) entry which is preliminary data.</text>
</comment>
<feature type="domain" description="LppM" evidence="3">
    <location>
        <begin position="3"/>
        <end position="164"/>
    </location>
</feature>
<evidence type="ECO:0000256" key="1">
    <source>
        <dbReference type="SAM" id="MobiDB-lite"/>
    </source>
</evidence>
<proteinExistence type="predicted"/>
<accession>A0ABX9WCB5</accession>
<reference evidence="4 5" key="1">
    <citation type="submission" date="2018-11" db="EMBL/GenBank/DDBJ databases">
        <title>Micromonospora sp. PPF5-17, a new actinomycetes isolated from a hot spring soil.</title>
        <authorList>
            <person name="Thawai C."/>
        </authorList>
    </citation>
    <scope>NUCLEOTIDE SEQUENCE [LARGE SCALE GENOMIC DNA]</scope>
    <source>
        <strain evidence="4 5">PPF5-17</strain>
    </source>
</reference>
<evidence type="ECO:0000256" key="2">
    <source>
        <dbReference type="SAM" id="Phobius"/>
    </source>
</evidence>
<gene>
    <name evidence="4" type="ORF">EFE23_19545</name>
</gene>
<evidence type="ECO:0000313" key="5">
    <source>
        <dbReference type="Proteomes" id="UP000280698"/>
    </source>
</evidence>
<keyword evidence="5" id="KW-1185">Reference proteome</keyword>
<sequence>MQLNLGLTVNADDTVSGQLLVTADKNLLKQRNPDVQVAFADMRRQLPTLPAGDESRYEDAQFYGVQVAYRKKPLAQFTSDSVNLVRTGDRYRFTFPLDPDKYAGKVAEKDPGTRRAFVTLMSFEISVTFPGRVLSTNGTVNGRSVTWKVDSNKPKPAELVAEAEAPAQASAGATADPTPSGGGFPWLLVVGGVVVLLLVAVVVVLLLRRPRGPAGPAPATPGSAGPAPATGPAPTAPATTSPAPAPRTDRPA</sequence>
<organism evidence="4 5">
    <name type="scientific">Micromonospora solifontis</name>
    <dbReference type="NCBI Taxonomy" id="2487138"/>
    <lineage>
        <taxon>Bacteria</taxon>
        <taxon>Bacillati</taxon>
        <taxon>Actinomycetota</taxon>
        <taxon>Actinomycetes</taxon>
        <taxon>Micromonosporales</taxon>
        <taxon>Micromonosporaceae</taxon>
        <taxon>Micromonospora</taxon>
    </lineage>
</organism>
<dbReference type="InterPro" id="IPR053807">
    <property type="entry name" value="LppM"/>
</dbReference>
<keyword evidence="2" id="KW-0812">Transmembrane</keyword>
<dbReference type="EMBL" id="RJLN01000060">
    <property type="protein sequence ID" value="RNL96350.1"/>
    <property type="molecule type" value="Genomic_DNA"/>
</dbReference>
<feature type="transmembrane region" description="Helical" evidence="2">
    <location>
        <begin position="184"/>
        <end position="207"/>
    </location>
</feature>
<name>A0ABX9WCB5_9ACTN</name>
<keyword evidence="2" id="KW-0472">Membrane</keyword>
<evidence type="ECO:0000313" key="4">
    <source>
        <dbReference type="EMBL" id="RNL96350.1"/>
    </source>
</evidence>
<keyword evidence="2" id="KW-1133">Transmembrane helix</keyword>
<protein>
    <submittedName>
        <fullName evidence="4">DUF3153 domain-containing protein</fullName>
    </submittedName>
</protein>
<dbReference type="Proteomes" id="UP000280698">
    <property type="component" value="Unassembled WGS sequence"/>
</dbReference>